<keyword evidence="5" id="KW-0862">Zinc</keyword>
<keyword evidence="4" id="KW-0378">Hydrolase</keyword>
<keyword evidence="6" id="KW-0482">Metalloprotease</keyword>
<dbReference type="Gene3D" id="3.30.2010.10">
    <property type="entry name" value="Metalloproteases ('zincins'), catalytic domain"/>
    <property type="match status" value="1"/>
</dbReference>
<dbReference type="GO" id="GO:0004222">
    <property type="term" value="F:metalloendopeptidase activity"/>
    <property type="evidence" value="ECO:0007669"/>
    <property type="project" value="InterPro"/>
</dbReference>
<dbReference type="AlphaFoldDB" id="A0A3S2XP39"/>
<comment type="caution">
    <text evidence="9">The sequence shown here is derived from an EMBL/GenBank/DDBJ whole genome shotgun (WGS) entry which is preliminary data.</text>
</comment>
<dbReference type="OrthoDB" id="9810445at2"/>
<dbReference type="RefSeq" id="WP_127683524.1">
    <property type="nucleotide sequence ID" value="NZ_SACM01000004.1"/>
</dbReference>
<keyword evidence="2" id="KW-0645">Protease</keyword>
<evidence type="ECO:0000313" key="10">
    <source>
        <dbReference type="Proteomes" id="UP000288587"/>
    </source>
</evidence>
<dbReference type="Proteomes" id="UP000288587">
    <property type="component" value="Unassembled WGS sequence"/>
</dbReference>
<evidence type="ECO:0000256" key="2">
    <source>
        <dbReference type="ARBA" id="ARBA00022670"/>
    </source>
</evidence>
<evidence type="ECO:0000256" key="3">
    <source>
        <dbReference type="ARBA" id="ARBA00022723"/>
    </source>
</evidence>
<evidence type="ECO:0000259" key="8">
    <source>
        <dbReference type="Pfam" id="PF01435"/>
    </source>
</evidence>
<dbReference type="GO" id="GO:0016020">
    <property type="term" value="C:membrane"/>
    <property type="evidence" value="ECO:0007669"/>
    <property type="project" value="TreeGrafter"/>
</dbReference>
<accession>A0A3S2XP39</accession>
<gene>
    <name evidence="9" type="ORF">EOD73_13335</name>
</gene>
<dbReference type="PANTHER" id="PTHR22726:SF1">
    <property type="entry name" value="METALLOENDOPEPTIDASE OMA1, MITOCHONDRIAL"/>
    <property type="match status" value="1"/>
</dbReference>
<reference evidence="9 10" key="1">
    <citation type="submission" date="2019-01" db="EMBL/GenBank/DDBJ databases">
        <authorList>
            <person name="Chen W.-M."/>
        </authorList>
    </citation>
    <scope>NUCLEOTIDE SEQUENCE [LARGE SCALE GENOMIC DNA]</scope>
    <source>
        <strain evidence="9 10">CCP-18</strain>
    </source>
</reference>
<feature type="domain" description="Peptidase M48" evidence="8">
    <location>
        <begin position="105"/>
        <end position="273"/>
    </location>
</feature>
<name>A0A3S2XP39_9BURK</name>
<dbReference type="EMBL" id="SACM01000004">
    <property type="protein sequence ID" value="RVT83560.1"/>
    <property type="molecule type" value="Genomic_DNA"/>
</dbReference>
<evidence type="ECO:0000256" key="5">
    <source>
        <dbReference type="ARBA" id="ARBA00022833"/>
    </source>
</evidence>
<dbReference type="Pfam" id="PF01435">
    <property type="entry name" value="Peptidase_M48"/>
    <property type="match status" value="1"/>
</dbReference>
<dbReference type="GO" id="GO:0046872">
    <property type="term" value="F:metal ion binding"/>
    <property type="evidence" value="ECO:0007669"/>
    <property type="project" value="UniProtKB-KW"/>
</dbReference>
<evidence type="ECO:0000256" key="1">
    <source>
        <dbReference type="ARBA" id="ARBA00001947"/>
    </source>
</evidence>
<proteinExistence type="predicted"/>
<protein>
    <recommendedName>
        <fullName evidence="8">Peptidase M48 domain-containing protein</fullName>
    </recommendedName>
</protein>
<sequence>MALIARRSASTRLGLVALALSLALPMAPAQAPLKLPTLGDAISESLSPSDERRMGDTVMSEIRPDPAVADDPLLTAYIDSLWQPLLRAAREQGHISDELWERFAWDTFIIRERSVNAFALPGGYVGVYLGLLAITQQRDELASVLAHEMAHVSQRHIARRIVGDSQSTALTIVGTLLGILAASRAGSIDLAQAAILGGQAAGIQAQLNFSRDMEREADRVGFGVMTSAGYRPLGMARMFERMEQAMHLTDSGNYPYLRSHPLTVERIGEARQRASLLEDIAPTPNAKLEHGLMAARGRVLMDERVDALHVLVGLDQGVRDGSDLDQLSSRYSAALAAYKLRQRDRGDAAVAAARRWWPAEGVDRAFVQRLFTLLQAEGALLAGDGAAGLAMLAPWAMTPQDRATLLLRAQLAALPNAAPALRKDLLELLQTHVVEHPKDSLAWEASARLWELQGQSLRALRAQAEARAALGDTRGAIERLRAALRQSRQAPGGGDQIEASVIDARLRALSYERRAHLALLYPRGLPRGVEPE</sequence>
<dbReference type="InterPro" id="IPR001915">
    <property type="entry name" value="Peptidase_M48"/>
</dbReference>
<comment type="cofactor">
    <cofactor evidence="1">
        <name>Zn(2+)</name>
        <dbReference type="ChEBI" id="CHEBI:29105"/>
    </cofactor>
</comment>
<evidence type="ECO:0000256" key="6">
    <source>
        <dbReference type="ARBA" id="ARBA00023049"/>
    </source>
</evidence>
<evidence type="ECO:0000313" key="9">
    <source>
        <dbReference type="EMBL" id="RVT83560.1"/>
    </source>
</evidence>
<dbReference type="PANTHER" id="PTHR22726">
    <property type="entry name" value="METALLOENDOPEPTIDASE OMA1"/>
    <property type="match status" value="1"/>
</dbReference>
<evidence type="ECO:0000256" key="4">
    <source>
        <dbReference type="ARBA" id="ARBA00022801"/>
    </source>
</evidence>
<organism evidence="9 10">
    <name type="scientific">Inhella crocodyli</name>
    <dbReference type="NCBI Taxonomy" id="2499851"/>
    <lineage>
        <taxon>Bacteria</taxon>
        <taxon>Pseudomonadati</taxon>
        <taxon>Pseudomonadota</taxon>
        <taxon>Betaproteobacteria</taxon>
        <taxon>Burkholderiales</taxon>
        <taxon>Sphaerotilaceae</taxon>
        <taxon>Inhella</taxon>
    </lineage>
</organism>
<feature type="chain" id="PRO_5018717201" description="Peptidase M48 domain-containing protein" evidence="7">
    <location>
        <begin position="32"/>
        <end position="532"/>
    </location>
</feature>
<keyword evidence="7" id="KW-0732">Signal</keyword>
<keyword evidence="3" id="KW-0479">Metal-binding</keyword>
<dbReference type="GO" id="GO:0051603">
    <property type="term" value="P:proteolysis involved in protein catabolic process"/>
    <property type="evidence" value="ECO:0007669"/>
    <property type="project" value="TreeGrafter"/>
</dbReference>
<evidence type="ECO:0000256" key="7">
    <source>
        <dbReference type="SAM" id="SignalP"/>
    </source>
</evidence>
<dbReference type="InterPro" id="IPR051156">
    <property type="entry name" value="Mito/Outer_Membr_Metalloprot"/>
</dbReference>
<keyword evidence="10" id="KW-1185">Reference proteome</keyword>
<feature type="signal peptide" evidence="7">
    <location>
        <begin position="1"/>
        <end position="31"/>
    </location>
</feature>